<evidence type="ECO:0000313" key="5">
    <source>
        <dbReference type="Proteomes" id="UP000001396"/>
    </source>
</evidence>
<evidence type="ECO:0000313" key="4">
    <source>
        <dbReference type="EMBL" id="EFA83300.1"/>
    </source>
</evidence>
<keyword evidence="1" id="KW-0862">Zinc</keyword>
<keyword evidence="1" id="KW-0479">Metal-binding</keyword>
<dbReference type="Gene3D" id="3.30.160.60">
    <property type="entry name" value="Classic Zinc Finger"/>
    <property type="match status" value="1"/>
</dbReference>
<reference evidence="4 5" key="1">
    <citation type="journal article" date="2011" name="Genome Res.">
        <title>Phylogeny-wide analysis of social amoeba genomes highlights ancient origins for complex intercellular communication.</title>
        <authorList>
            <person name="Heidel A.J."/>
            <person name="Lawal H.M."/>
            <person name="Felder M."/>
            <person name="Schilde C."/>
            <person name="Helps N.R."/>
            <person name="Tunggal B."/>
            <person name="Rivero F."/>
            <person name="John U."/>
            <person name="Schleicher M."/>
            <person name="Eichinger L."/>
            <person name="Platzer M."/>
            <person name="Noegel A.A."/>
            <person name="Schaap P."/>
            <person name="Gloeckner G."/>
        </authorList>
    </citation>
    <scope>NUCLEOTIDE SEQUENCE [LARGE SCALE GENOMIC DNA]</scope>
    <source>
        <strain evidence="5">ATCC 26659 / Pp 5 / PN500</strain>
    </source>
</reference>
<dbReference type="PROSITE" id="PS50119">
    <property type="entry name" value="ZF_BBOX"/>
    <property type="match status" value="1"/>
</dbReference>
<feature type="region of interest" description="Disordered" evidence="2">
    <location>
        <begin position="162"/>
        <end position="182"/>
    </location>
</feature>
<protein>
    <recommendedName>
        <fullName evidence="3">B box-type domain-containing protein</fullName>
    </recommendedName>
</protein>
<gene>
    <name evidence="4" type="ORF">PPL_04090</name>
</gene>
<feature type="domain" description="B box-type" evidence="3">
    <location>
        <begin position="3"/>
        <end position="42"/>
    </location>
</feature>
<dbReference type="SUPFAM" id="SSF57845">
    <property type="entry name" value="B-box zinc-binding domain"/>
    <property type="match status" value="1"/>
</dbReference>
<evidence type="ECO:0000259" key="3">
    <source>
        <dbReference type="PROSITE" id="PS50119"/>
    </source>
</evidence>
<keyword evidence="1" id="KW-0863">Zinc-finger</keyword>
<organism evidence="4 5">
    <name type="scientific">Heterostelium pallidum (strain ATCC 26659 / Pp 5 / PN500)</name>
    <name type="common">Cellular slime mold</name>
    <name type="synonym">Polysphondylium pallidum</name>
    <dbReference type="NCBI Taxonomy" id="670386"/>
    <lineage>
        <taxon>Eukaryota</taxon>
        <taxon>Amoebozoa</taxon>
        <taxon>Evosea</taxon>
        <taxon>Eumycetozoa</taxon>
        <taxon>Dictyostelia</taxon>
        <taxon>Acytosteliales</taxon>
        <taxon>Acytosteliaceae</taxon>
        <taxon>Heterostelium</taxon>
    </lineage>
</organism>
<dbReference type="Pfam" id="PF00643">
    <property type="entry name" value="zf-B_box"/>
    <property type="match status" value="1"/>
</dbReference>
<dbReference type="RefSeq" id="XP_020435417.1">
    <property type="nucleotide sequence ID" value="XM_020575003.1"/>
</dbReference>
<dbReference type="Proteomes" id="UP000001396">
    <property type="component" value="Unassembled WGS sequence"/>
</dbReference>
<dbReference type="InParanoid" id="D3B602"/>
<name>D3B602_HETP5</name>
<sequence>MNINNNFCGSHNRSTDFICYDCNVLMCPACAPQHSRHSFDHIDNIKSNINRVTVDTTSTTNNDNDNDNDNSNNILSGLRVQASIQSTFDALKSKVKEYQQLQQTENEISNKFKDLHDFLVVEEHKLKVPIVSGKAQLEQQIDKQIMVMKSLNSINNRITSIQPKDNIDQSDSQSSSLSISPDTTESYQISTIITSISQSSNHNEFIQNNKNTVFYMDGTNKLNNDDHSILNILLEHNSILKLNSVSEYDQQPKPQQYQFIVSKAQINLIKNQIQSSIKLKLFNQNRQSYILSTDTNDIKNIHFEKQNIEMTNTFPYNSGVNVGDFIYMFGGLKTKHNNFTKYSIGNKSLETNEMKGIDKCSFVSACYDGHDHIYLFDRYNSPKASIYRYNINSSTFEKYSTINLDATCHHFTFFFKDFIYVFTPAIQKILKFDINNKSTIDLPIGVPKYTSRGVCTDGNGNIYVQSELGLHRINIETYEIKIFDNSKTKTDSNHSLIYLSIDGQSYIYSLRGKDRNFMFSIENGTWEKILQDDQSDRSECASTLVESILF</sequence>
<evidence type="ECO:0000256" key="1">
    <source>
        <dbReference type="PROSITE-ProRule" id="PRU00024"/>
    </source>
</evidence>
<keyword evidence="5" id="KW-1185">Reference proteome</keyword>
<dbReference type="InterPro" id="IPR015915">
    <property type="entry name" value="Kelch-typ_b-propeller"/>
</dbReference>
<dbReference type="EMBL" id="ADBJ01000017">
    <property type="protein sequence ID" value="EFA83300.1"/>
    <property type="molecule type" value="Genomic_DNA"/>
</dbReference>
<feature type="compositionally biased region" description="Low complexity" evidence="2">
    <location>
        <begin position="169"/>
        <end position="182"/>
    </location>
</feature>
<dbReference type="GeneID" id="31359577"/>
<accession>D3B602</accession>
<dbReference type="GO" id="GO:0008270">
    <property type="term" value="F:zinc ion binding"/>
    <property type="evidence" value="ECO:0007669"/>
    <property type="project" value="UniProtKB-KW"/>
</dbReference>
<dbReference type="FunCoup" id="D3B602">
    <property type="interactions" value="151"/>
</dbReference>
<dbReference type="SUPFAM" id="SSF50965">
    <property type="entry name" value="Galactose oxidase, central domain"/>
    <property type="match status" value="1"/>
</dbReference>
<dbReference type="AlphaFoldDB" id="D3B602"/>
<proteinExistence type="predicted"/>
<dbReference type="InterPro" id="IPR011043">
    <property type="entry name" value="Gal_Oxase/kelch_b-propeller"/>
</dbReference>
<comment type="caution">
    <text evidence="4">The sequence shown here is derived from an EMBL/GenBank/DDBJ whole genome shotgun (WGS) entry which is preliminary data.</text>
</comment>
<evidence type="ECO:0000256" key="2">
    <source>
        <dbReference type="SAM" id="MobiDB-lite"/>
    </source>
</evidence>
<dbReference type="InterPro" id="IPR000315">
    <property type="entry name" value="Znf_B-box"/>
</dbReference>
<dbReference type="Gene3D" id="2.120.10.80">
    <property type="entry name" value="Kelch-type beta propeller"/>
    <property type="match status" value="1"/>
</dbReference>